<dbReference type="CDD" id="cd01948">
    <property type="entry name" value="EAL"/>
    <property type="match status" value="1"/>
</dbReference>
<dbReference type="SMART" id="SM00267">
    <property type="entry name" value="GGDEF"/>
    <property type="match status" value="1"/>
</dbReference>
<keyword evidence="2" id="KW-1133">Transmembrane helix</keyword>
<dbReference type="InterPro" id="IPR052155">
    <property type="entry name" value="Biofilm_reg_signaling"/>
</dbReference>
<evidence type="ECO:0000313" key="5">
    <source>
        <dbReference type="EMBL" id="MBK6972429.1"/>
    </source>
</evidence>
<dbReference type="PANTHER" id="PTHR44757:SF2">
    <property type="entry name" value="BIOFILM ARCHITECTURE MAINTENANCE PROTEIN MBAA"/>
    <property type="match status" value="1"/>
</dbReference>
<dbReference type="InterPro" id="IPR035919">
    <property type="entry name" value="EAL_sf"/>
</dbReference>
<evidence type="ECO:0000259" key="4">
    <source>
        <dbReference type="PROSITE" id="PS50887"/>
    </source>
</evidence>
<comment type="caution">
    <text evidence="5">The sequence shown here is derived from an EMBL/GenBank/DDBJ whole genome shotgun (WGS) entry which is preliminary data.</text>
</comment>
<proteinExistence type="predicted"/>
<dbReference type="SMART" id="SM00052">
    <property type="entry name" value="EAL"/>
    <property type="match status" value="1"/>
</dbReference>
<dbReference type="Pfam" id="PF00563">
    <property type="entry name" value="EAL"/>
    <property type="match status" value="1"/>
</dbReference>
<dbReference type="Proteomes" id="UP000807785">
    <property type="component" value="Unassembled WGS sequence"/>
</dbReference>
<dbReference type="FunFam" id="3.20.20.450:FF:000001">
    <property type="entry name" value="Cyclic di-GMP phosphodiesterase yahA"/>
    <property type="match status" value="1"/>
</dbReference>
<dbReference type="AlphaFoldDB" id="A0A9D7HKX8"/>
<dbReference type="InterPro" id="IPR043128">
    <property type="entry name" value="Rev_trsase/Diguanyl_cyclase"/>
</dbReference>
<dbReference type="CDD" id="cd01949">
    <property type="entry name" value="GGDEF"/>
    <property type="match status" value="1"/>
</dbReference>
<dbReference type="InterPro" id="IPR001633">
    <property type="entry name" value="EAL_dom"/>
</dbReference>
<dbReference type="InterPro" id="IPR000160">
    <property type="entry name" value="GGDEF_dom"/>
</dbReference>
<dbReference type="PROSITE" id="PS50887">
    <property type="entry name" value="GGDEF"/>
    <property type="match status" value="1"/>
</dbReference>
<feature type="transmembrane region" description="Helical" evidence="2">
    <location>
        <begin position="12"/>
        <end position="30"/>
    </location>
</feature>
<dbReference type="Gene3D" id="3.30.70.270">
    <property type="match status" value="1"/>
</dbReference>
<protein>
    <submittedName>
        <fullName evidence="5">EAL domain-containing protein</fullName>
    </submittedName>
</protein>
<name>A0A9D7HKX8_9PROT</name>
<evidence type="ECO:0000256" key="2">
    <source>
        <dbReference type="SAM" id="Phobius"/>
    </source>
</evidence>
<dbReference type="SUPFAM" id="SSF55073">
    <property type="entry name" value="Nucleotide cyclase"/>
    <property type="match status" value="1"/>
</dbReference>
<keyword evidence="2" id="KW-0472">Membrane</keyword>
<dbReference type="Pfam" id="PF00990">
    <property type="entry name" value="GGDEF"/>
    <property type="match status" value="1"/>
</dbReference>
<dbReference type="Gene3D" id="3.20.20.450">
    <property type="entry name" value="EAL domain"/>
    <property type="match status" value="1"/>
</dbReference>
<feature type="domain" description="GGDEF" evidence="4">
    <location>
        <begin position="152"/>
        <end position="296"/>
    </location>
</feature>
<dbReference type="SUPFAM" id="SSF141868">
    <property type="entry name" value="EAL domain-like"/>
    <property type="match status" value="1"/>
</dbReference>
<organism evidence="5 6">
    <name type="scientific">Candidatus Methylophosphatis roskildensis</name>
    <dbReference type="NCBI Taxonomy" id="2899263"/>
    <lineage>
        <taxon>Bacteria</taxon>
        <taxon>Pseudomonadati</taxon>
        <taxon>Pseudomonadota</taxon>
        <taxon>Betaproteobacteria</taxon>
        <taxon>Nitrosomonadales</taxon>
        <taxon>Sterolibacteriaceae</taxon>
        <taxon>Candidatus Methylophosphatis</taxon>
    </lineage>
</organism>
<sequence>MTPQNPDLRKPYLPLGLLTIAGAGTAWGLMNPGDALGAFTASALAASVTAALSFYSSLRATRQELATQTDSAQSLANELVDSRAKLDVAVRSHRQELDSLQAQLQVETTRRETAQRLALQTTHNDALTKLPNRTRLQEDLTKALAAAERRAGKVAVMFVDLDDFKRINDTLGHGIGDELLTQAAARLSACVRTEDDVAINRGGEPSSVARVGGDEFVLLFRDVADQNALAAVAQRLIDAFRAPFGVSGYKVQSSISVGIACYPRDGNYGDTLLKHADMAMYRAKEEGKDGFQFFSHAMSAAASRRLAVENGLRKALENQQFVVHYQPKVETGTNRVIGAEALVRWRSPMHGLVAPASFIEIAEEAGLIAHIGEWVLMQACRQQRAWQEAGLPSIQMAVNVSSMQFREDHLLTAVVTAVKQTGIDPKLLQLEVTENLFMKNMNAARNTLECIRGLGATVAIDDFGTGYSSFSYLRQLPVDSVKIDRSFVQDLGTKADDREITRAIVNLARTLGVKTVAEGVETKQQAEILAEMGCNEMQGFLYAPPVDANTMAKILKIGVIPPDSLAGKLAPFMPPTSSALTSGDAAQGSFDLHSQATLLVPIRVSDS</sequence>
<keyword evidence="2" id="KW-0812">Transmembrane</keyword>
<feature type="domain" description="EAL" evidence="3">
    <location>
        <begin position="305"/>
        <end position="559"/>
    </location>
</feature>
<accession>A0A9D7HKX8</accession>
<dbReference type="PROSITE" id="PS50883">
    <property type="entry name" value="EAL"/>
    <property type="match status" value="1"/>
</dbReference>
<evidence type="ECO:0000259" key="3">
    <source>
        <dbReference type="PROSITE" id="PS50883"/>
    </source>
</evidence>
<reference evidence="5" key="1">
    <citation type="submission" date="2020-10" db="EMBL/GenBank/DDBJ databases">
        <title>Connecting structure to function with the recovery of over 1000 high-quality activated sludge metagenome-assembled genomes encoding full-length rRNA genes using long-read sequencing.</title>
        <authorList>
            <person name="Singleton C.M."/>
            <person name="Petriglieri F."/>
            <person name="Kristensen J.M."/>
            <person name="Kirkegaard R.H."/>
            <person name="Michaelsen T.Y."/>
            <person name="Andersen M.H."/>
            <person name="Karst S.M."/>
            <person name="Dueholm M.S."/>
            <person name="Nielsen P.H."/>
            <person name="Albertsen M."/>
        </authorList>
    </citation>
    <scope>NUCLEOTIDE SEQUENCE</scope>
    <source>
        <strain evidence="5">Bjer_18-Q3-R1-45_BAT3C.347</strain>
    </source>
</reference>
<evidence type="ECO:0000256" key="1">
    <source>
        <dbReference type="SAM" id="Coils"/>
    </source>
</evidence>
<gene>
    <name evidence="5" type="ORF">IPH26_05535</name>
</gene>
<dbReference type="PANTHER" id="PTHR44757">
    <property type="entry name" value="DIGUANYLATE CYCLASE DGCP"/>
    <property type="match status" value="1"/>
</dbReference>
<dbReference type="NCBIfam" id="TIGR00254">
    <property type="entry name" value="GGDEF"/>
    <property type="match status" value="1"/>
</dbReference>
<feature type="coiled-coil region" evidence="1">
    <location>
        <begin position="58"/>
        <end position="117"/>
    </location>
</feature>
<keyword evidence="1" id="KW-0175">Coiled coil</keyword>
<dbReference type="EMBL" id="JADJEV010000002">
    <property type="protein sequence ID" value="MBK6972429.1"/>
    <property type="molecule type" value="Genomic_DNA"/>
</dbReference>
<dbReference type="InterPro" id="IPR029787">
    <property type="entry name" value="Nucleotide_cyclase"/>
</dbReference>
<evidence type="ECO:0000313" key="6">
    <source>
        <dbReference type="Proteomes" id="UP000807785"/>
    </source>
</evidence>